<keyword evidence="4" id="KW-1015">Disulfide bond</keyword>
<dbReference type="OrthoDB" id="9811998at2"/>
<keyword evidence="2 3" id="KW-0186">Copper</keyword>
<evidence type="ECO:0000256" key="1">
    <source>
        <dbReference type="ARBA" id="ARBA00010996"/>
    </source>
</evidence>
<evidence type="ECO:0000256" key="2">
    <source>
        <dbReference type="ARBA" id="ARBA00023008"/>
    </source>
</evidence>
<evidence type="ECO:0000313" key="6">
    <source>
        <dbReference type="EMBL" id="AXF57007.1"/>
    </source>
</evidence>
<keyword evidence="7" id="KW-1185">Reference proteome</keyword>
<reference evidence="6 7" key="1">
    <citation type="journal article" date="2018" name="J. Microbiol.">
        <title>Salicibibacter kimchii gen. nov., sp. nov., a moderately halophilic and alkalitolerant bacterium in the family Bacillaceae, isolated from kimchi.</title>
        <authorList>
            <person name="Jang J.Y."/>
            <person name="Oh Y.J."/>
            <person name="Lim S.K."/>
            <person name="Park H.K."/>
            <person name="Lee C."/>
            <person name="Kim J.Y."/>
            <person name="Lee M.A."/>
            <person name="Choi H.J."/>
        </authorList>
    </citation>
    <scope>NUCLEOTIDE SEQUENCE [LARGE SCALE GENOMIC DNA]</scope>
    <source>
        <strain evidence="6 7">NKC1-1</strain>
    </source>
</reference>
<gene>
    <name evidence="6" type="ORF">DT065_14040</name>
</gene>
<evidence type="ECO:0000256" key="4">
    <source>
        <dbReference type="PIRSR" id="PIRSR603782-2"/>
    </source>
</evidence>
<evidence type="ECO:0000313" key="7">
    <source>
        <dbReference type="Proteomes" id="UP000252100"/>
    </source>
</evidence>
<dbReference type="Proteomes" id="UP000252100">
    <property type="component" value="Chromosome"/>
</dbReference>
<dbReference type="GO" id="GO:0046872">
    <property type="term" value="F:metal ion binding"/>
    <property type="evidence" value="ECO:0007669"/>
    <property type="project" value="UniProtKB-KW"/>
</dbReference>
<dbReference type="SUPFAM" id="SSF52833">
    <property type="entry name" value="Thioredoxin-like"/>
    <property type="match status" value="1"/>
</dbReference>
<dbReference type="KEGG" id="rue:DT065_14040"/>
<dbReference type="Gene3D" id="3.40.30.10">
    <property type="entry name" value="Glutaredoxin"/>
    <property type="match status" value="1"/>
</dbReference>
<protein>
    <submittedName>
        <fullName evidence="6">SCO family protein</fullName>
    </submittedName>
</protein>
<keyword evidence="3" id="KW-0479">Metal-binding</keyword>
<evidence type="ECO:0000259" key="5">
    <source>
        <dbReference type="PROSITE" id="PS51352"/>
    </source>
</evidence>
<feature type="binding site" evidence="3">
    <location>
        <position position="62"/>
    </location>
    <ligand>
        <name>Cu cation</name>
        <dbReference type="ChEBI" id="CHEBI:23378"/>
    </ligand>
</feature>
<dbReference type="AlphaFoldDB" id="A0A345C1C6"/>
<dbReference type="CDD" id="cd02968">
    <property type="entry name" value="SCO"/>
    <property type="match status" value="1"/>
</dbReference>
<dbReference type="Pfam" id="PF02630">
    <property type="entry name" value="SCO1-SenC"/>
    <property type="match status" value="1"/>
</dbReference>
<dbReference type="PANTHER" id="PTHR12151">
    <property type="entry name" value="ELECTRON TRANSPORT PROTIN SCO1/SENC FAMILY MEMBER"/>
    <property type="match status" value="1"/>
</dbReference>
<feature type="binding site" evidence="3">
    <location>
        <position position="151"/>
    </location>
    <ligand>
        <name>Cu cation</name>
        <dbReference type="ChEBI" id="CHEBI:23378"/>
    </ligand>
</feature>
<feature type="binding site" evidence="3">
    <location>
        <position position="66"/>
    </location>
    <ligand>
        <name>Cu cation</name>
        <dbReference type="ChEBI" id="CHEBI:23378"/>
    </ligand>
</feature>
<proteinExistence type="inferred from homology"/>
<dbReference type="InterPro" id="IPR036249">
    <property type="entry name" value="Thioredoxin-like_sf"/>
</dbReference>
<dbReference type="InterPro" id="IPR013766">
    <property type="entry name" value="Thioredoxin_domain"/>
</dbReference>
<accession>A0A345C1C6</accession>
<comment type="similarity">
    <text evidence="1">Belongs to the SCO1/2 family.</text>
</comment>
<evidence type="ECO:0000256" key="3">
    <source>
        <dbReference type="PIRSR" id="PIRSR603782-1"/>
    </source>
</evidence>
<feature type="disulfide bond" description="Redox-active" evidence="4">
    <location>
        <begin position="62"/>
        <end position="66"/>
    </location>
</feature>
<dbReference type="InterPro" id="IPR003782">
    <property type="entry name" value="SCO1/SenC"/>
</dbReference>
<sequence>MRYEKILFLFIFIFLASCGEKIETNMSEPITDFEFTTQDEEMLSSESLKGDWWIANFMYTNCRAICPRTTANMADVQKQLKMNGYNPHIVSFSVEPSHDTPGILKEYARQHNADLESWDFLTGYDFETIKEISENTFNSVLEEGAVGQRAHGINFYLVNPNGIIVKEYNGMGPDELDMLIDDLKTVLES</sequence>
<dbReference type="EMBL" id="CP031092">
    <property type="protein sequence ID" value="AXF57007.1"/>
    <property type="molecule type" value="Genomic_DNA"/>
</dbReference>
<feature type="domain" description="Thioredoxin" evidence="5">
    <location>
        <begin position="24"/>
        <end position="185"/>
    </location>
</feature>
<dbReference type="PROSITE" id="PS51352">
    <property type="entry name" value="THIOREDOXIN_2"/>
    <property type="match status" value="1"/>
</dbReference>
<dbReference type="PANTHER" id="PTHR12151:SF25">
    <property type="entry name" value="LINALOOL DEHYDRATASE_ISOMERASE DOMAIN-CONTAINING PROTEIN"/>
    <property type="match status" value="1"/>
</dbReference>
<dbReference type="RefSeq" id="WP_114374438.1">
    <property type="nucleotide sequence ID" value="NZ_CP031092.1"/>
</dbReference>
<organism evidence="6 7">
    <name type="scientific">Salicibibacter kimchii</name>
    <dbReference type="NCBI Taxonomy" id="2099786"/>
    <lineage>
        <taxon>Bacteria</taxon>
        <taxon>Bacillati</taxon>
        <taxon>Bacillota</taxon>
        <taxon>Bacilli</taxon>
        <taxon>Bacillales</taxon>
        <taxon>Bacillaceae</taxon>
        <taxon>Salicibibacter</taxon>
    </lineage>
</organism>
<dbReference type="PROSITE" id="PS51257">
    <property type="entry name" value="PROKAR_LIPOPROTEIN"/>
    <property type="match status" value="1"/>
</dbReference>
<name>A0A345C1C6_9BACI</name>